<dbReference type="EMBL" id="JAPHNI010001093">
    <property type="protein sequence ID" value="KAJ8106717.1"/>
    <property type="molecule type" value="Genomic_DNA"/>
</dbReference>
<proteinExistence type="predicted"/>
<protein>
    <submittedName>
        <fullName evidence="1">Uncharacterized protein</fullName>
    </submittedName>
</protein>
<comment type="caution">
    <text evidence="1">The sequence shown here is derived from an EMBL/GenBank/DDBJ whole genome shotgun (WGS) entry which is preliminary data.</text>
</comment>
<evidence type="ECO:0000313" key="2">
    <source>
        <dbReference type="Proteomes" id="UP001153331"/>
    </source>
</evidence>
<sequence length="758" mass="84425">MASRPSNVGIKAIELYFPSQCVDQAELERFDGVSPGKYTIGLGQTKMSFCDDREDIYSLALTALSSLLKKHSVNPKNIGRLELFEESGNFNVEGVDTINACYGGTNALYNTIDWFESSSWDGRDAIVIAGDIALYKKGTARPTGGAGCVAFLLGPDAPIVFEPGLRGTYVKHEYDFYKPDLGSEYPVVDGHYSMRCYTQSVDNCYRAYNAREARLKSSSHSNGVNGHEEQTNSSYSNGVNGHQEQNVPLDRFDYLCFHAPTCKLVSKSYARLLYNDYLSDPENTLFAAVPAEIASLPYDASFSDKSVEKTFTALAKERYTQRVAPTLEVPTMCGNMYCASLYSSLCSLLMNVESEQLQGARIGMFSYGSGLASSFFSLRVAGSTKVMAEMLDTKNRLTARRTVDPAVYDEMCNLRERAHLNKNYTPAGDPNTLFPGTYYLTEIDNLFQRNSSVHLFNPKIFSGAILSFAVMLELSELTNDNSMKLIEVTAAAGRTTEGSSAGTGVTDPVSMKLINKSDPEVTLQEFHSITTGFSIMDSSAKPGYKKIESFCQQILRHNSPFRYAWVDTCCINKQDITTVDREINKMFEYYRDAEVCYVHLDDVTLPLTLEWFKRGWTLRELIAPKDVKLFDKEWREIGTLEILKDILSGITRIAPQIPGSVTNLRSASVAHRLSWAAKRETTESEDIAYCLLGIFGVTMKLEYGEGAKKAFMRSQEKILTKSGDQSLFAWQPTDFSPSTPVCQLRPIATLDDSRVEIV</sequence>
<name>A0ACC2HUG1_9PLEO</name>
<accession>A0ACC2HUG1</accession>
<reference evidence="1" key="1">
    <citation type="submission" date="2022-11" db="EMBL/GenBank/DDBJ databases">
        <title>Genome Sequence of Boeremia exigua.</title>
        <authorList>
            <person name="Buettner E."/>
        </authorList>
    </citation>
    <scope>NUCLEOTIDE SEQUENCE</scope>
    <source>
        <strain evidence="1">CU02</strain>
    </source>
</reference>
<dbReference type="Proteomes" id="UP001153331">
    <property type="component" value="Unassembled WGS sequence"/>
</dbReference>
<organism evidence="1 2">
    <name type="scientific">Boeremia exigua</name>
    <dbReference type="NCBI Taxonomy" id="749465"/>
    <lineage>
        <taxon>Eukaryota</taxon>
        <taxon>Fungi</taxon>
        <taxon>Dikarya</taxon>
        <taxon>Ascomycota</taxon>
        <taxon>Pezizomycotina</taxon>
        <taxon>Dothideomycetes</taxon>
        <taxon>Pleosporomycetidae</taxon>
        <taxon>Pleosporales</taxon>
        <taxon>Pleosporineae</taxon>
        <taxon>Didymellaceae</taxon>
        <taxon>Boeremia</taxon>
    </lineage>
</organism>
<keyword evidence="2" id="KW-1185">Reference proteome</keyword>
<gene>
    <name evidence="1" type="ORF">OPT61_g9357</name>
</gene>
<evidence type="ECO:0000313" key="1">
    <source>
        <dbReference type="EMBL" id="KAJ8106717.1"/>
    </source>
</evidence>